<evidence type="ECO:0000313" key="20">
    <source>
        <dbReference type="EMBL" id="RTR33575.1"/>
    </source>
</evidence>
<evidence type="ECO:0000256" key="19">
    <source>
        <dbReference type="HAMAP-Rule" id="MF_00719"/>
    </source>
</evidence>
<dbReference type="GO" id="GO:0009236">
    <property type="term" value="P:cobalamin biosynthetic process"/>
    <property type="evidence" value="ECO:0007669"/>
    <property type="project" value="UniProtKB-UniRule"/>
</dbReference>
<evidence type="ECO:0000256" key="4">
    <source>
        <dbReference type="ARBA" id="ARBA00010561"/>
    </source>
</evidence>
<comment type="subcellular location">
    <subcellularLocation>
        <location evidence="2 19">Cell membrane</location>
        <topology evidence="2 19">Multi-pass membrane protein</topology>
    </subcellularLocation>
</comment>
<feature type="transmembrane region" description="Helical" evidence="19">
    <location>
        <begin position="64"/>
        <end position="81"/>
    </location>
</feature>
<evidence type="ECO:0000256" key="13">
    <source>
        <dbReference type="ARBA" id="ARBA00023136"/>
    </source>
</evidence>
<proteinExistence type="inferred from homology"/>
<evidence type="ECO:0000256" key="3">
    <source>
        <dbReference type="ARBA" id="ARBA00004663"/>
    </source>
</evidence>
<dbReference type="InterPro" id="IPR003805">
    <property type="entry name" value="CobS"/>
</dbReference>
<dbReference type="GO" id="GO:0008818">
    <property type="term" value="F:cobalamin 5'-phosphate synthase activity"/>
    <property type="evidence" value="ECO:0007669"/>
    <property type="project" value="UniProtKB-UniRule"/>
</dbReference>
<feature type="transmembrane region" description="Helical" evidence="19">
    <location>
        <begin position="110"/>
        <end position="128"/>
    </location>
</feature>
<comment type="function">
    <text evidence="14 19">Joins adenosylcobinamide-GDP and alpha-ribazole to generate adenosylcobalamin (Ado-cobalamin). Also synthesizes adenosylcobalamin 5'-phosphate from adenosylcobinamide-GDP and alpha-ribazole 5'-phosphate.</text>
</comment>
<comment type="catalytic activity">
    <reaction evidence="18 19">
        <text>alpha-ribazole 5'-phosphate + adenosylcob(III)inamide-GDP = adenosylcob(III)alamin 5'-phosphate + GMP + H(+)</text>
        <dbReference type="Rhea" id="RHEA:23560"/>
        <dbReference type="ChEBI" id="CHEBI:15378"/>
        <dbReference type="ChEBI" id="CHEBI:57918"/>
        <dbReference type="ChEBI" id="CHEBI:58115"/>
        <dbReference type="ChEBI" id="CHEBI:60487"/>
        <dbReference type="ChEBI" id="CHEBI:60493"/>
        <dbReference type="EC" id="2.7.8.26"/>
    </reaction>
</comment>
<dbReference type="EC" id="2.7.8.26" evidence="5 19"/>
<evidence type="ECO:0000256" key="11">
    <source>
        <dbReference type="ARBA" id="ARBA00022842"/>
    </source>
</evidence>
<dbReference type="RefSeq" id="WP_126505128.1">
    <property type="nucleotide sequence ID" value="NZ_RXNV01000002.1"/>
</dbReference>
<dbReference type="GO" id="GO:0005886">
    <property type="term" value="C:plasma membrane"/>
    <property type="evidence" value="ECO:0007669"/>
    <property type="project" value="UniProtKB-SubCell"/>
</dbReference>
<evidence type="ECO:0000256" key="2">
    <source>
        <dbReference type="ARBA" id="ARBA00004651"/>
    </source>
</evidence>
<evidence type="ECO:0000256" key="14">
    <source>
        <dbReference type="ARBA" id="ARBA00025228"/>
    </source>
</evidence>
<comment type="cofactor">
    <cofactor evidence="1 19">
        <name>Mg(2+)</name>
        <dbReference type="ChEBI" id="CHEBI:18420"/>
    </cofactor>
</comment>
<keyword evidence="13 19" id="KW-0472">Membrane</keyword>
<keyword evidence="9 19" id="KW-0808">Transferase</keyword>
<keyword evidence="8 19" id="KW-0169">Cobalamin biosynthesis</keyword>
<dbReference type="UniPathway" id="UPA00148">
    <property type="reaction ID" value="UER00238"/>
</dbReference>
<dbReference type="HAMAP" id="MF_00719">
    <property type="entry name" value="CobS"/>
    <property type="match status" value="1"/>
</dbReference>
<feature type="transmembrane region" description="Helical" evidence="19">
    <location>
        <begin position="204"/>
        <end position="223"/>
    </location>
</feature>
<dbReference type="EMBL" id="RXNV01000002">
    <property type="protein sequence ID" value="RTR33575.1"/>
    <property type="molecule type" value="Genomic_DNA"/>
</dbReference>
<dbReference type="Proteomes" id="UP000282060">
    <property type="component" value="Unassembled WGS sequence"/>
</dbReference>
<dbReference type="NCBIfam" id="TIGR00317">
    <property type="entry name" value="cobS"/>
    <property type="match status" value="1"/>
</dbReference>
<evidence type="ECO:0000256" key="8">
    <source>
        <dbReference type="ARBA" id="ARBA00022573"/>
    </source>
</evidence>
<evidence type="ECO:0000256" key="9">
    <source>
        <dbReference type="ARBA" id="ARBA00022679"/>
    </source>
</evidence>
<comment type="caution">
    <text evidence="20">The sequence shown here is derived from an EMBL/GenBank/DDBJ whole genome shotgun (WGS) entry which is preliminary data.</text>
</comment>
<dbReference type="Pfam" id="PF02654">
    <property type="entry name" value="CobS"/>
    <property type="match status" value="1"/>
</dbReference>
<evidence type="ECO:0000256" key="16">
    <source>
        <dbReference type="ARBA" id="ARBA00032853"/>
    </source>
</evidence>
<evidence type="ECO:0000313" key="21">
    <source>
        <dbReference type="Proteomes" id="UP000282060"/>
    </source>
</evidence>
<gene>
    <name evidence="19 20" type="primary">cobS</name>
    <name evidence="20" type="ORF">EKG39_07595</name>
</gene>
<evidence type="ECO:0000256" key="6">
    <source>
        <dbReference type="ARBA" id="ARBA00015850"/>
    </source>
</evidence>
<dbReference type="PANTHER" id="PTHR34148:SF1">
    <property type="entry name" value="ADENOSYLCOBINAMIDE-GDP RIBAZOLETRANSFERASE"/>
    <property type="match status" value="1"/>
</dbReference>
<keyword evidence="10 19" id="KW-0812">Transmembrane</keyword>
<comment type="similarity">
    <text evidence="4 19">Belongs to the CobS family.</text>
</comment>
<keyword evidence="12 19" id="KW-1133">Transmembrane helix</keyword>
<accession>A0A3S0KLM3</accession>
<reference evidence="20 21" key="1">
    <citation type="submission" date="2018-12" db="EMBL/GenBank/DDBJ databases">
        <authorList>
            <person name="Yu L."/>
        </authorList>
    </citation>
    <scope>NUCLEOTIDE SEQUENCE [LARGE SCALE GENOMIC DNA]</scope>
    <source>
        <strain evidence="20 21">HAW-EB5</strain>
    </source>
</reference>
<name>A0A3S0KLM3_9GAMM</name>
<feature type="transmembrane region" description="Helical" evidence="19">
    <location>
        <begin position="140"/>
        <end position="161"/>
    </location>
</feature>
<feature type="transmembrane region" description="Helical" evidence="19">
    <location>
        <begin position="235"/>
        <end position="255"/>
    </location>
</feature>
<keyword evidence="11 19" id="KW-0460">Magnesium</keyword>
<protein>
    <recommendedName>
        <fullName evidence="6 19">Adenosylcobinamide-GDP ribazoletransferase</fullName>
        <ecNumber evidence="5 19">2.7.8.26</ecNumber>
    </recommendedName>
    <alternativeName>
        <fullName evidence="16 19">Cobalamin synthase</fullName>
    </alternativeName>
    <alternativeName>
        <fullName evidence="15 19">Cobalamin-5'-phosphate synthase</fullName>
    </alternativeName>
</protein>
<keyword evidence="21" id="KW-1185">Reference proteome</keyword>
<comment type="catalytic activity">
    <reaction evidence="17 19">
        <text>alpha-ribazole + adenosylcob(III)inamide-GDP = adenosylcob(III)alamin + GMP + H(+)</text>
        <dbReference type="Rhea" id="RHEA:16049"/>
        <dbReference type="ChEBI" id="CHEBI:10329"/>
        <dbReference type="ChEBI" id="CHEBI:15378"/>
        <dbReference type="ChEBI" id="CHEBI:18408"/>
        <dbReference type="ChEBI" id="CHEBI:58115"/>
        <dbReference type="ChEBI" id="CHEBI:60487"/>
        <dbReference type="EC" id="2.7.8.26"/>
    </reaction>
</comment>
<dbReference type="GO" id="GO:0051073">
    <property type="term" value="F:adenosylcobinamide-GDP ribazoletransferase activity"/>
    <property type="evidence" value="ECO:0007669"/>
    <property type="project" value="UniProtKB-UniRule"/>
</dbReference>
<organism evidence="20 21">
    <name type="scientific">Shewanella atlantica</name>
    <dbReference type="NCBI Taxonomy" id="271099"/>
    <lineage>
        <taxon>Bacteria</taxon>
        <taxon>Pseudomonadati</taxon>
        <taxon>Pseudomonadota</taxon>
        <taxon>Gammaproteobacteria</taxon>
        <taxon>Alteromonadales</taxon>
        <taxon>Shewanellaceae</taxon>
        <taxon>Shewanella</taxon>
    </lineage>
</organism>
<dbReference type="PANTHER" id="PTHR34148">
    <property type="entry name" value="ADENOSYLCOBINAMIDE-GDP RIBAZOLETRANSFERASE"/>
    <property type="match status" value="1"/>
</dbReference>
<evidence type="ECO:0000256" key="18">
    <source>
        <dbReference type="ARBA" id="ARBA00049504"/>
    </source>
</evidence>
<evidence type="ECO:0000256" key="7">
    <source>
        <dbReference type="ARBA" id="ARBA00022475"/>
    </source>
</evidence>
<evidence type="ECO:0000256" key="17">
    <source>
        <dbReference type="ARBA" id="ARBA00048623"/>
    </source>
</evidence>
<dbReference type="OrthoDB" id="9794626at2"/>
<comment type="pathway">
    <text evidence="3 19">Cofactor biosynthesis; adenosylcobalamin biosynthesis; adenosylcobalamin from cob(II)yrinate a,c-diamide: step 7/7.</text>
</comment>
<evidence type="ECO:0000256" key="15">
    <source>
        <dbReference type="ARBA" id="ARBA00032605"/>
    </source>
</evidence>
<sequence length="261" mass="28017">MIRHLGAILAAASFLTRLPMPLWVEKDSEAIAQASRWFALIGLFIGIIAACLLYAFTALMGQELAVVLTLVGTILLTGAFHEDGLADLCDGFGGGWERSRKLAIMKDSQIGAYGVLALVTSFSIKVIALTQLSLPLACSALIICHAGSRAIAGLVAVYLPYARDCDSNSDNNKTPQKDAALPLKNRLILCICGALPLLMLPLSAALALLTVWLVTFIGLIRLMQRHIQGYTGDTLGATQQVVEIAGLIFFVIYHFQMTVSL</sequence>
<dbReference type="AlphaFoldDB" id="A0A3S0KLM3"/>
<evidence type="ECO:0000256" key="5">
    <source>
        <dbReference type="ARBA" id="ARBA00013200"/>
    </source>
</evidence>
<keyword evidence="7 19" id="KW-1003">Cell membrane</keyword>
<evidence type="ECO:0000256" key="1">
    <source>
        <dbReference type="ARBA" id="ARBA00001946"/>
    </source>
</evidence>
<evidence type="ECO:0000256" key="12">
    <source>
        <dbReference type="ARBA" id="ARBA00022989"/>
    </source>
</evidence>
<feature type="transmembrane region" description="Helical" evidence="19">
    <location>
        <begin position="37"/>
        <end position="57"/>
    </location>
</feature>
<evidence type="ECO:0000256" key="10">
    <source>
        <dbReference type="ARBA" id="ARBA00022692"/>
    </source>
</evidence>